<evidence type="ECO:0008006" key="4">
    <source>
        <dbReference type="Google" id="ProtNLM"/>
    </source>
</evidence>
<reference evidence="2" key="1">
    <citation type="submission" date="2021-08" db="EMBL/GenBank/DDBJ databases">
        <authorList>
            <person name="Sakaguchi M."/>
            <person name="Kikuchi T."/>
            <person name="Urbanczyk H."/>
        </authorList>
    </citation>
    <scope>NUCLEOTIDE SEQUENCE</scope>
    <source>
        <strain evidence="2">020920N</strain>
    </source>
</reference>
<dbReference type="RefSeq" id="WP_251879914.1">
    <property type="nucleotide sequence ID" value="NZ_CP082276.1"/>
</dbReference>
<accession>A0ABY4WZ63</accession>
<keyword evidence="3" id="KW-1185">Reference proteome</keyword>
<name>A0ABY4WZ63_9GAMM</name>
<evidence type="ECO:0000313" key="3">
    <source>
        <dbReference type="Proteomes" id="UP001056255"/>
    </source>
</evidence>
<keyword evidence="1" id="KW-0175">Coiled coil</keyword>
<protein>
    <recommendedName>
        <fullName evidence="4">Chromosome segregation ATPase</fullName>
    </recommendedName>
</protein>
<feature type="coiled-coil region" evidence="1">
    <location>
        <begin position="38"/>
        <end position="93"/>
    </location>
</feature>
<organism evidence="2 3">
    <name type="scientific">Grimontia kaedaensis</name>
    <dbReference type="NCBI Taxonomy" id="2872157"/>
    <lineage>
        <taxon>Bacteria</taxon>
        <taxon>Pseudomonadati</taxon>
        <taxon>Pseudomonadota</taxon>
        <taxon>Gammaproteobacteria</taxon>
        <taxon>Vibrionales</taxon>
        <taxon>Vibrionaceae</taxon>
        <taxon>Grimontia</taxon>
    </lineage>
</organism>
<dbReference type="EMBL" id="CP082276">
    <property type="protein sequence ID" value="USH04276.1"/>
    <property type="molecule type" value="Genomic_DNA"/>
</dbReference>
<dbReference type="Proteomes" id="UP001056255">
    <property type="component" value="Chromosome II"/>
</dbReference>
<proteinExistence type="predicted"/>
<gene>
    <name evidence="2" type="ORF">K6Q96_21255</name>
</gene>
<evidence type="ECO:0000256" key="1">
    <source>
        <dbReference type="SAM" id="Coils"/>
    </source>
</evidence>
<evidence type="ECO:0000313" key="2">
    <source>
        <dbReference type="EMBL" id="USH04276.1"/>
    </source>
</evidence>
<sequence>MTSTNKKGALLFAGGLLLGGLVAWNHWSSIENVMKSQLEEANAALSDVQLVLADAQKQLAQLGTQGDEAIEHAESLTKQIEEKDAEIVALKAMLGQKAKAYAGKTGQLEKTMEAQSIAIAQLKKRVTDTDVLYAERYRLTKAVGELNEKILKGAHKLELSQKACAEYKKGNSWNKVSQSDCDSFNSQKLENTAMIEQFDHLSSDLDKVKRELSAFGNVPLPDHP</sequence>